<dbReference type="OrthoDB" id="19938at2759"/>
<dbReference type="InterPro" id="IPR038902">
    <property type="entry name" value="INTS1"/>
</dbReference>
<proteinExistence type="predicted"/>
<dbReference type="PANTHER" id="PTHR21224">
    <property type="entry name" value="INTEGRATOR COMPLEX SUBUNIT 1"/>
    <property type="match status" value="1"/>
</dbReference>
<dbReference type="InterPro" id="IPR053964">
    <property type="entry name" value="INT1_R3"/>
</dbReference>
<evidence type="ECO:0000259" key="1">
    <source>
        <dbReference type="Pfam" id="PF22927"/>
    </source>
</evidence>
<dbReference type="GO" id="GO:0034474">
    <property type="term" value="P:U2 snRNA 3'-end processing"/>
    <property type="evidence" value="ECO:0007669"/>
    <property type="project" value="InterPro"/>
</dbReference>
<protein>
    <recommendedName>
        <fullName evidence="1">Integrator complex subunit 1 R3 domain-containing protein</fullName>
    </recommendedName>
</protein>
<dbReference type="Pfam" id="PF22927">
    <property type="entry name" value="INT1_R3"/>
    <property type="match status" value="1"/>
</dbReference>
<evidence type="ECO:0000313" key="2">
    <source>
        <dbReference type="EMBL" id="OTF81563.1"/>
    </source>
</evidence>
<dbReference type="EMBL" id="MUJZ01012916">
    <property type="protein sequence ID" value="OTF81563.1"/>
    <property type="molecule type" value="Genomic_DNA"/>
</dbReference>
<reference evidence="2 3" key="1">
    <citation type="submission" date="2017-03" db="EMBL/GenBank/DDBJ databases">
        <title>Genome Survey of Euroglyphus maynei.</title>
        <authorList>
            <person name="Arlian L.G."/>
            <person name="Morgan M.S."/>
            <person name="Rider S.D."/>
        </authorList>
    </citation>
    <scope>NUCLEOTIDE SEQUENCE [LARGE SCALE GENOMIC DNA]</scope>
    <source>
        <strain evidence="2">Arlian Lab</strain>
        <tissue evidence="2">Whole body</tissue>
    </source>
</reference>
<dbReference type="PANTHER" id="PTHR21224:SF1">
    <property type="entry name" value="INTEGRATOR COMPLEX SUBUNIT 1"/>
    <property type="match status" value="1"/>
</dbReference>
<gene>
    <name evidence="2" type="ORF">BLA29_005567</name>
</gene>
<evidence type="ECO:0000313" key="3">
    <source>
        <dbReference type="Proteomes" id="UP000194236"/>
    </source>
</evidence>
<name>A0A1Y3BP41_EURMA</name>
<accession>A0A1Y3BP41</accession>
<dbReference type="GO" id="GO:0032039">
    <property type="term" value="C:integrator complex"/>
    <property type="evidence" value="ECO:0007669"/>
    <property type="project" value="InterPro"/>
</dbReference>
<keyword evidence="3" id="KW-1185">Reference proteome</keyword>
<feature type="domain" description="Integrator complex subunit 1 R3" evidence="1">
    <location>
        <begin position="62"/>
        <end position="228"/>
    </location>
</feature>
<comment type="caution">
    <text evidence="2">The sequence shown here is derived from an EMBL/GenBank/DDBJ whole genome shotgun (WGS) entry which is preliminary data.</text>
</comment>
<dbReference type="AlphaFoldDB" id="A0A1Y3BP41"/>
<dbReference type="Proteomes" id="UP000194236">
    <property type="component" value="Unassembled WGS sequence"/>
</dbReference>
<sequence length="303" mass="35851">MRTCCITSNKTDMVIHFLKNFPQESIRNELFARIYLQIPSIRLELKLSDDHVRMIQKLPSFMDKITHNLITSFMYVETNGPSVSSQQFLYWSDALLKIASEHPLLFIRQLPMIPAILRSKVNIHYDIFKSLNLLKIFTKLLNILNLLRPWLWNRNVKDVKHLLDLYMDMFISYYQLPRQQDSNHELQSMIVQFLHLIDDWNKHDSELSSHWIQMHRNDFIELSAAYPNELNYFHSIMSGIPLPDETQMVKASQDYRSLEMKLKSPARLSNEIIATTLSDINRLVDKYPLLGENFLVRISCFIF</sequence>
<organism evidence="2 3">
    <name type="scientific">Euroglyphus maynei</name>
    <name type="common">Mayne's house dust mite</name>
    <dbReference type="NCBI Taxonomy" id="6958"/>
    <lineage>
        <taxon>Eukaryota</taxon>
        <taxon>Metazoa</taxon>
        <taxon>Ecdysozoa</taxon>
        <taxon>Arthropoda</taxon>
        <taxon>Chelicerata</taxon>
        <taxon>Arachnida</taxon>
        <taxon>Acari</taxon>
        <taxon>Acariformes</taxon>
        <taxon>Sarcoptiformes</taxon>
        <taxon>Astigmata</taxon>
        <taxon>Psoroptidia</taxon>
        <taxon>Analgoidea</taxon>
        <taxon>Pyroglyphidae</taxon>
        <taxon>Pyroglyphinae</taxon>
        <taxon>Euroglyphus</taxon>
    </lineage>
</organism>